<dbReference type="Proteomes" id="UP001595075">
    <property type="component" value="Unassembled WGS sequence"/>
</dbReference>
<proteinExistence type="predicted"/>
<protein>
    <submittedName>
        <fullName evidence="7">Uncharacterized protein</fullName>
    </submittedName>
</protein>
<evidence type="ECO:0000256" key="2">
    <source>
        <dbReference type="ARBA" id="ARBA00022692"/>
    </source>
</evidence>
<keyword evidence="2 6" id="KW-0812">Transmembrane</keyword>
<comment type="subcellular location">
    <subcellularLocation>
        <location evidence="1">Membrane</location>
        <topology evidence="1">Multi-pass membrane protein</topology>
    </subcellularLocation>
</comment>
<name>A0ABR4CF72_9HELO</name>
<sequence>MSNLTSKYGGNVTLILNPELCTHATCDLTLGQLEYLPSVWGNAIFVGVFGLLLPIQLFLGINYKTWGFMTGLLLGTALEIIGYVVRILLHFSIFSKDYFIMYLIFLTIAPAFISAGIYICLSRIIMLYAPNLSRFKPRTYTIGFCTSDLVSLILQGVGGALASVAETQADVDIGTNIMIAGLIFQVVSLVVFVILCGDFAWRLRWDRNAWNTENATVYESWIFKGFLYTLALATLCIITRSAFRAIELFDGFAGELANDEVLYMILEPPMISIAVIALTIFHPGIGFQGAWGGAKNAYKEGKGRLETEYPSDDEVAVRSGGDRGVMARTTSRDADTETVGGTTLLGEERYEMQSFSKP</sequence>
<feature type="transmembrane region" description="Helical" evidence="6">
    <location>
        <begin position="177"/>
        <end position="201"/>
    </location>
</feature>
<dbReference type="PANTHER" id="PTHR31465:SF9">
    <property type="entry name" value="SPHINGOID LONG-CHAIN BASE TRANSPORTER RSB1"/>
    <property type="match status" value="1"/>
</dbReference>
<evidence type="ECO:0000256" key="4">
    <source>
        <dbReference type="ARBA" id="ARBA00023136"/>
    </source>
</evidence>
<dbReference type="PANTHER" id="PTHR31465">
    <property type="entry name" value="PROTEIN RTA1-RELATED"/>
    <property type="match status" value="1"/>
</dbReference>
<evidence type="ECO:0000256" key="6">
    <source>
        <dbReference type="SAM" id="Phobius"/>
    </source>
</evidence>
<evidence type="ECO:0000313" key="8">
    <source>
        <dbReference type="Proteomes" id="UP001595075"/>
    </source>
</evidence>
<evidence type="ECO:0000313" key="7">
    <source>
        <dbReference type="EMBL" id="KAL2068617.1"/>
    </source>
</evidence>
<feature type="transmembrane region" description="Helical" evidence="6">
    <location>
        <begin position="39"/>
        <end position="59"/>
    </location>
</feature>
<feature type="transmembrane region" description="Helical" evidence="6">
    <location>
        <begin position="261"/>
        <end position="281"/>
    </location>
</feature>
<accession>A0ABR4CF72</accession>
<organism evidence="7 8">
    <name type="scientific">Oculimacula yallundae</name>
    <dbReference type="NCBI Taxonomy" id="86028"/>
    <lineage>
        <taxon>Eukaryota</taxon>
        <taxon>Fungi</taxon>
        <taxon>Dikarya</taxon>
        <taxon>Ascomycota</taxon>
        <taxon>Pezizomycotina</taxon>
        <taxon>Leotiomycetes</taxon>
        <taxon>Helotiales</taxon>
        <taxon>Ploettnerulaceae</taxon>
        <taxon>Oculimacula</taxon>
    </lineage>
</organism>
<feature type="region of interest" description="Disordered" evidence="5">
    <location>
        <begin position="317"/>
        <end position="358"/>
    </location>
</feature>
<feature type="transmembrane region" description="Helical" evidence="6">
    <location>
        <begin position="71"/>
        <end position="93"/>
    </location>
</feature>
<evidence type="ECO:0000256" key="1">
    <source>
        <dbReference type="ARBA" id="ARBA00004141"/>
    </source>
</evidence>
<keyword evidence="4 6" id="KW-0472">Membrane</keyword>
<keyword evidence="8" id="KW-1185">Reference proteome</keyword>
<dbReference type="InterPro" id="IPR007568">
    <property type="entry name" value="RTA1"/>
</dbReference>
<feature type="transmembrane region" description="Helical" evidence="6">
    <location>
        <begin position="99"/>
        <end position="121"/>
    </location>
</feature>
<evidence type="ECO:0000256" key="5">
    <source>
        <dbReference type="SAM" id="MobiDB-lite"/>
    </source>
</evidence>
<evidence type="ECO:0000256" key="3">
    <source>
        <dbReference type="ARBA" id="ARBA00022989"/>
    </source>
</evidence>
<feature type="transmembrane region" description="Helical" evidence="6">
    <location>
        <begin position="142"/>
        <end position="165"/>
    </location>
</feature>
<comment type="caution">
    <text evidence="7">The sequence shown here is derived from an EMBL/GenBank/DDBJ whole genome shotgun (WGS) entry which is preliminary data.</text>
</comment>
<dbReference type="Pfam" id="PF04479">
    <property type="entry name" value="RTA1"/>
    <property type="match status" value="1"/>
</dbReference>
<reference evidence="7 8" key="1">
    <citation type="journal article" date="2024" name="Commun. Biol.">
        <title>Comparative genomic analysis of thermophilic fungi reveals convergent evolutionary adaptations and gene losses.</title>
        <authorList>
            <person name="Steindorff A.S."/>
            <person name="Aguilar-Pontes M.V."/>
            <person name="Robinson A.J."/>
            <person name="Andreopoulos B."/>
            <person name="LaButti K."/>
            <person name="Kuo A."/>
            <person name="Mondo S."/>
            <person name="Riley R."/>
            <person name="Otillar R."/>
            <person name="Haridas S."/>
            <person name="Lipzen A."/>
            <person name="Grimwood J."/>
            <person name="Schmutz J."/>
            <person name="Clum A."/>
            <person name="Reid I.D."/>
            <person name="Moisan M.C."/>
            <person name="Butler G."/>
            <person name="Nguyen T.T.M."/>
            <person name="Dewar K."/>
            <person name="Conant G."/>
            <person name="Drula E."/>
            <person name="Henrissat B."/>
            <person name="Hansel C."/>
            <person name="Singer S."/>
            <person name="Hutchinson M.I."/>
            <person name="de Vries R.P."/>
            <person name="Natvig D.O."/>
            <person name="Powell A.J."/>
            <person name="Tsang A."/>
            <person name="Grigoriev I.V."/>
        </authorList>
    </citation>
    <scope>NUCLEOTIDE SEQUENCE [LARGE SCALE GENOMIC DNA]</scope>
    <source>
        <strain evidence="7 8">CBS 494.80</strain>
    </source>
</reference>
<dbReference type="EMBL" id="JAZHXI010000008">
    <property type="protein sequence ID" value="KAL2068617.1"/>
    <property type="molecule type" value="Genomic_DNA"/>
</dbReference>
<keyword evidence="3 6" id="KW-1133">Transmembrane helix</keyword>
<feature type="transmembrane region" description="Helical" evidence="6">
    <location>
        <begin position="221"/>
        <end position="241"/>
    </location>
</feature>
<gene>
    <name evidence="7" type="ORF">VTL71DRAFT_14954</name>
</gene>